<gene>
    <name evidence="3" type="ORF">KIW84_062986</name>
</gene>
<organism evidence="3 4">
    <name type="scientific">Pisum sativum</name>
    <name type="common">Garden pea</name>
    <name type="synonym">Lathyrus oleraceus</name>
    <dbReference type="NCBI Taxonomy" id="3888"/>
    <lineage>
        <taxon>Eukaryota</taxon>
        <taxon>Viridiplantae</taxon>
        <taxon>Streptophyta</taxon>
        <taxon>Embryophyta</taxon>
        <taxon>Tracheophyta</taxon>
        <taxon>Spermatophyta</taxon>
        <taxon>Magnoliopsida</taxon>
        <taxon>eudicotyledons</taxon>
        <taxon>Gunneridae</taxon>
        <taxon>Pentapetalae</taxon>
        <taxon>rosids</taxon>
        <taxon>fabids</taxon>
        <taxon>Fabales</taxon>
        <taxon>Fabaceae</taxon>
        <taxon>Papilionoideae</taxon>
        <taxon>50 kb inversion clade</taxon>
        <taxon>NPAAA clade</taxon>
        <taxon>Hologalegina</taxon>
        <taxon>IRL clade</taxon>
        <taxon>Fabeae</taxon>
        <taxon>Lathyrus</taxon>
    </lineage>
</organism>
<dbReference type="GO" id="GO:0005634">
    <property type="term" value="C:nucleus"/>
    <property type="evidence" value="ECO:0007669"/>
    <property type="project" value="TreeGrafter"/>
</dbReference>
<dbReference type="InterPro" id="IPR029047">
    <property type="entry name" value="HSP70_peptide-bd_sf"/>
</dbReference>
<comment type="caution">
    <text evidence="3">The sequence shown here is derived from an EMBL/GenBank/DDBJ whole genome shotgun (WGS) entry which is preliminary data.</text>
</comment>
<dbReference type="PANTHER" id="PTHR45639">
    <property type="entry name" value="HSC70CB, ISOFORM G-RELATED"/>
    <property type="match status" value="1"/>
</dbReference>
<dbReference type="EMBL" id="JAMSHJ010000006">
    <property type="protein sequence ID" value="KAI5396990.1"/>
    <property type="molecule type" value="Genomic_DNA"/>
</dbReference>
<dbReference type="Proteomes" id="UP001058974">
    <property type="component" value="Chromosome 6"/>
</dbReference>
<dbReference type="AlphaFoldDB" id="A0A9D4W7C1"/>
<evidence type="ECO:0000256" key="2">
    <source>
        <dbReference type="ARBA" id="ARBA00022840"/>
    </source>
</evidence>
<keyword evidence="4" id="KW-1185">Reference proteome</keyword>
<dbReference type="GO" id="GO:0140662">
    <property type="term" value="F:ATP-dependent protein folding chaperone"/>
    <property type="evidence" value="ECO:0007669"/>
    <property type="project" value="InterPro"/>
</dbReference>
<dbReference type="Gene3D" id="2.60.34.10">
    <property type="entry name" value="Substrate Binding Domain Of DNAk, Chain A, domain 1"/>
    <property type="match status" value="1"/>
</dbReference>
<accession>A0A9D4W7C1</accession>
<dbReference type="GO" id="GO:0005524">
    <property type="term" value="F:ATP binding"/>
    <property type="evidence" value="ECO:0007669"/>
    <property type="project" value="UniProtKB-KW"/>
</dbReference>
<dbReference type="PANTHER" id="PTHR45639:SF4">
    <property type="entry name" value="HSC70CB, ISOFORM G"/>
    <property type="match status" value="1"/>
</dbReference>
<proteinExistence type="predicted"/>
<evidence type="ECO:0000256" key="1">
    <source>
        <dbReference type="ARBA" id="ARBA00022741"/>
    </source>
</evidence>
<evidence type="ECO:0000313" key="4">
    <source>
        <dbReference type="Proteomes" id="UP001058974"/>
    </source>
</evidence>
<dbReference type="InterPro" id="IPR013126">
    <property type="entry name" value="Hsp_70_fam"/>
</dbReference>
<evidence type="ECO:0000313" key="3">
    <source>
        <dbReference type="EMBL" id="KAI5396990.1"/>
    </source>
</evidence>
<dbReference type="GO" id="GO:0005829">
    <property type="term" value="C:cytosol"/>
    <property type="evidence" value="ECO:0007669"/>
    <property type="project" value="TreeGrafter"/>
</dbReference>
<keyword evidence="2" id="KW-0067">ATP-binding</keyword>
<protein>
    <submittedName>
        <fullName evidence="3">Uncharacterized protein</fullName>
    </submittedName>
</protein>
<reference evidence="3 4" key="1">
    <citation type="journal article" date="2022" name="Nat. Genet.">
        <title>Improved pea reference genome and pan-genome highlight genomic features and evolutionary characteristics.</title>
        <authorList>
            <person name="Yang T."/>
            <person name="Liu R."/>
            <person name="Luo Y."/>
            <person name="Hu S."/>
            <person name="Wang D."/>
            <person name="Wang C."/>
            <person name="Pandey M.K."/>
            <person name="Ge S."/>
            <person name="Xu Q."/>
            <person name="Li N."/>
            <person name="Li G."/>
            <person name="Huang Y."/>
            <person name="Saxena R.K."/>
            <person name="Ji Y."/>
            <person name="Li M."/>
            <person name="Yan X."/>
            <person name="He Y."/>
            <person name="Liu Y."/>
            <person name="Wang X."/>
            <person name="Xiang C."/>
            <person name="Varshney R.K."/>
            <person name="Ding H."/>
            <person name="Gao S."/>
            <person name="Zong X."/>
        </authorList>
    </citation>
    <scope>NUCLEOTIDE SEQUENCE [LARGE SCALE GENOMIC DNA]</scope>
    <source>
        <strain evidence="3 4">cv. Zhongwan 6</strain>
    </source>
</reference>
<keyword evidence="1" id="KW-0547">Nucleotide-binding</keyword>
<name>A0A9D4W7C1_PEA</name>
<sequence>MMLLRFSDGLMNFQSYSSCIISRTNSSTRDLSLSLHSIQDNSAVASGSLHANPVHVCVTCKGPTEISTYTIGPFKTENGEKEKIKVKVCLNLHGIVTVDSATLFEEEEIEVPVTKESTEEDAKMEIDEAPAAVTIPPPAPIRIIKNLRISEDCKTVSTINTNGSCWYRMRAADHERSEDHQIHCSREVPGSSVVGYKVKRSKCSVLIPPTDFFSDGAEQQYQCQIETPFINQLLNQGFLLSNIADAFLLELVVAAVIVSTSAKGVVDRFIEGSARIKSTIGHEAFRAQNLGSAKSRLSLCAEDIRSQIEKVGNTSELCSQLGAVLGMLGDCCRAMGNSNSA</sequence>
<dbReference type="Gramene" id="Psat06G0298600-T1">
    <property type="protein sequence ID" value="KAI5396990.1"/>
    <property type="gene ID" value="KIW84_062986"/>
</dbReference>